<feature type="region of interest" description="Disordered" evidence="1">
    <location>
        <begin position="114"/>
        <end position="156"/>
    </location>
</feature>
<reference evidence="2 3" key="1">
    <citation type="journal article" date="2015" name="Proc. Natl. Acad. Sci. U.S.A.">
        <title>The resurrection genome of Boea hygrometrica: A blueprint for survival of dehydration.</title>
        <authorList>
            <person name="Xiao L."/>
            <person name="Yang G."/>
            <person name="Zhang L."/>
            <person name="Yang X."/>
            <person name="Zhao S."/>
            <person name="Ji Z."/>
            <person name="Zhou Q."/>
            <person name="Hu M."/>
            <person name="Wang Y."/>
            <person name="Chen M."/>
            <person name="Xu Y."/>
            <person name="Jin H."/>
            <person name="Xiao X."/>
            <person name="Hu G."/>
            <person name="Bao F."/>
            <person name="Hu Y."/>
            <person name="Wan P."/>
            <person name="Li L."/>
            <person name="Deng X."/>
            <person name="Kuang T."/>
            <person name="Xiang C."/>
            <person name="Zhu J.K."/>
            <person name="Oliver M.J."/>
            <person name="He Y."/>
        </authorList>
    </citation>
    <scope>NUCLEOTIDE SEQUENCE [LARGE SCALE GENOMIC DNA]</scope>
    <source>
        <strain evidence="3">cv. XS01</strain>
    </source>
</reference>
<dbReference type="GO" id="GO:0004180">
    <property type="term" value="F:carboxypeptidase activity"/>
    <property type="evidence" value="ECO:0007669"/>
    <property type="project" value="UniProtKB-KW"/>
</dbReference>
<evidence type="ECO:0000313" key="3">
    <source>
        <dbReference type="Proteomes" id="UP000250235"/>
    </source>
</evidence>
<keyword evidence="2" id="KW-0378">Hydrolase</keyword>
<dbReference type="Proteomes" id="UP000250235">
    <property type="component" value="Unassembled WGS sequence"/>
</dbReference>
<dbReference type="EMBL" id="KV006979">
    <property type="protein sequence ID" value="KZV31975.1"/>
    <property type="molecule type" value="Genomic_DNA"/>
</dbReference>
<dbReference type="AlphaFoldDB" id="A0A2Z7BD15"/>
<gene>
    <name evidence="2" type="ORF">F511_33452</name>
</gene>
<sequence>MVKMFKALESSGLKGFLGCSSVIYEAALVEFLQNASVQDDKVQEMKFEYLLLNDILAKTVIVKASFFDAVTHETFLMMSAIHGGVKDFPPLKILTAKTVGTYVAKNKNITVDMDEPAGDEPVVKKKATSKRRPTPAIGEPVAKKKRTTAGRAATTE</sequence>
<keyword evidence="2" id="KW-0121">Carboxypeptidase</keyword>
<keyword evidence="3" id="KW-1185">Reference proteome</keyword>
<organism evidence="2 3">
    <name type="scientific">Dorcoceras hygrometricum</name>
    <dbReference type="NCBI Taxonomy" id="472368"/>
    <lineage>
        <taxon>Eukaryota</taxon>
        <taxon>Viridiplantae</taxon>
        <taxon>Streptophyta</taxon>
        <taxon>Embryophyta</taxon>
        <taxon>Tracheophyta</taxon>
        <taxon>Spermatophyta</taxon>
        <taxon>Magnoliopsida</taxon>
        <taxon>eudicotyledons</taxon>
        <taxon>Gunneridae</taxon>
        <taxon>Pentapetalae</taxon>
        <taxon>asterids</taxon>
        <taxon>lamiids</taxon>
        <taxon>Lamiales</taxon>
        <taxon>Gesneriaceae</taxon>
        <taxon>Didymocarpoideae</taxon>
        <taxon>Trichosporeae</taxon>
        <taxon>Loxocarpinae</taxon>
        <taxon>Dorcoceras</taxon>
    </lineage>
</organism>
<feature type="compositionally biased region" description="Basic residues" evidence="1">
    <location>
        <begin position="124"/>
        <end position="133"/>
    </location>
</feature>
<protein>
    <submittedName>
        <fullName evidence="2">Serine carboxypeptidase-like 47</fullName>
    </submittedName>
</protein>
<accession>A0A2Z7BD15</accession>
<evidence type="ECO:0000313" key="2">
    <source>
        <dbReference type="EMBL" id="KZV31975.1"/>
    </source>
</evidence>
<evidence type="ECO:0000256" key="1">
    <source>
        <dbReference type="SAM" id="MobiDB-lite"/>
    </source>
</evidence>
<keyword evidence="2" id="KW-0645">Protease</keyword>
<proteinExistence type="predicted"/>
<name>A0A2Z7BD15_9LAMI</name>